<evidence type="ECO:0000259" key="3">
    <source>
        <dbReference type="PROSITE" id="PS50011"/>
    </source>
</evidence>
<dbReference type="PROSITE" id="PS50011">
    <property type="entry name" value="PROTEIN_KINASE_DOM"/>
    <property type="match status" value="1"/>
</dbReference>
<keyword evidence="5" id="KW-1185">Reference proteome</keyword>
<dbReference type="STRING" id="158441.A0A226ELN0"/>
<evidence type="ECO:0000313" key="4">
    <source>
        <dbReference type="EMBL" id="OXA57914.1"/>
    </source>
</evidence>
<sequence>MPPKKAGAQNGKPYAKAAPIPNGELLNDLSNQKWRVGKAIGSGGFGEIYLASDDINKSVTDKANFVVKIEPHSNGPLFVEIAFYIRTAKFPMITEWKQQKKVESLGMPHYVASGSHEHNSQKFRFLVLPRLGQDLYKVISEKPGKRFNHKTIFAIALQIMDIYEYIHSKEFVHADVKASNLALELHQTSKKKQQIFLLDFGLALKYVDANGQHYKYAPDARKAHNGTLEYAARDAHIGAFARRGDLEVLGYNMLEWLTGKLPWTRDATPEVVHKQKLAFMADLNLKKIYPTEIQGLDVVEKFLKYIAKLEFEAEPNYSHCREILRKGLPSPSKGSLFLDEVASGLSPVKSKKTATKRRSLDVADAVSKKICVPVAADIEEFNPKRSTRTTKKVKDFNWARVLSTDPEKLVRAASSLSQQAGGSKEDVNGSKPPSPIIANPTPAMLQILSKKKENIRSPIKQKGMQPEGTNELTPAMKEIMMRKKKVAVSALKTNTRPATGGASIVTASTRTRRNNK</sequence>
<dbReference type="InterPro" id="IPR000719">
    <property type="entry name" value="Prot_kinase_dom"/>
</dbReference>
<feature type="domain" description="Protein kinase" evidence="3">
    <location>
        <begin position="34"/>
        <end position="324"/>
    </location>
</feature>
<dbReference type="EMBL" id="LNIX01000003">
    <property type="protein sequence ID" value="OXA57914.1"/>
    <property type="molecule type" value="Genomic_DNA"/>
</dbReference>
<feature type="compositionally biased region" description="Low complexity" evidence="2">
    <location>
        <begin position="413"/>
        <end position="422"/>
    </location>
</feature>
<dbReference type="Pfam" id="PF00069">
    <property type="entry name" value="Pkinase"/>
    <property type="match status" value="1"/>
</dbReference>
<keyword evidence="1" id="KW-0067">ATP-binding</keyword>
<protein>
    <submittedName>
        <fullName evidence="4">Nucleosomal histone kinase 1</fullName>
    </submittedName>
</protein>
<evidence type="ECO:0000256" key="2">
    <source>
        <dbReference type="SAM" id="MobiDB-lite"/>
    </source>
</evidence>
<feature type="binding site" evidence="1">
    <location>
        <position position="68"/>
    </location>
    <ligand>
        <name>ATP</name>
        <dbReference type="ChEBI" id="CHEBI:30616"/>
    </ligand>
</feature>
<dbReference type="InterPro" id="IPR017441">
    <property type="entry name" value="Protein_kinase_ATP_BS"/>
</dbReference>
<keyword evidence="4" id="KW-0418">Kinase</keyword>
<keyword evidence="4" id="KW-0808">Transferase</keyword>
<evidence type="ECO:0000313" key="5">
    <source>
        <dbReference type="Proteomes" id="UP000198287"/>
    </source>
</evidence>
<dbReference type="OrthoDB" id="2687620at2759"/>
<gene>
    <name evidence="4" type="ORF">Fcan01_07928</name>
</gene>
<dbReference type="OMA" id="MHSTGYV"/>
<dbReference type="GO" id="GO:0005524">
    <property type="term" value="F:ATP binding"/>
    <property type="evidence" value="ECO:0007669"/>
    <property type="project" value="UniProtKB-UniRule"/>
</dbReference>
<accession>A0A226ELN0</accession>
<proteinExistence type="predicted"/>
<dbReference type="PROSITE" id="PS00107">
    <property type="entry name" value="PROTEIN_KINASE_ATP"/>
    <property type="match status" value="1"/>
</dbReference>
<feature type="region of interest" description="Disordered" evidence="2">
    <location>
        <begin position="493"/>
        <end position="516"/>
    </location>
</feature>
<dbReference type="SUPFAM" id="SSF56112">
    <property type="entry name" value="Protein kinase-like (PK-like)"/>
    <property type="match status" value="1"/>
</dbReference>
<comment type="caution">
    <text evidence="4">The sequence shown here is derived from an EMBL/GenBank/DDBJ whole genome shotgun (WGS) entry which is preliminary data.</text>
</comment>
<dbReference type="InterPro" id="IPR011009">
    <property type="entry name" value="Kinase-like_dom_sf"/>
</dbReference>
<keyword evidence="1" id="KW-0547">Nucleotide-binding</keyword>
<dbReference type="PANTHER" id="PTHR11909">
    <property type="entry name" value="CASEIN KINASE-RELATED"/>
    <property type="match status" value="1"/>
</dbReference>
<reference evidence="4 5" key="1">
    <citation type="submission" date="2015-12" db="EMBL/GenBank/DDBJ databases">
        <title>The genome of Folsomia candida.</title>
        <authorList>
            <person name="Faddeeva A."/>
            <person name="Derks M.F."/>
            <person name="Anvar Y."/>
            <person name="Smit S."/>
            <person name="Van Straalen N."/>
            <person name="Roelofs D."/>
        </authorList>
    </citation>
    <scope>NUCLEOTIDE SEQUENCE [LARGE SCALE GENOMIC DNA]</scope>
    <source>
        <strain evidence="4 5">VU population</strain>
        <tissue evidence="4">Whole body</tissue>
    </source>
</reference>
<dbReference type="Gene3D" id="1.10.510.10">
    <property type="entry name" value="Transferase(Phosphotransferase) domain 1"/>
    <property type="match status" value="1"/>
</dbReference>
<dbReference type="AlphaFoldDB" id="A0A226ELN0"/>
<name>A0A226ELN0_FOLCA</name>
<dbReference type="InterPro" id="IPR050235">
    <property type="entry name" value="CK1_Ser-Thr_kinase"/>
</dbReference>
<organism evidence="4 5">
    <name type="scientific">Folsomia candida</name>
    <name type="common">Springtail</name>
    <dbReference type="NCBI Taxonomy" id="158441"/>
    <lineage>
        <taxon>Eukaryota</taxon>
        <taxon>Metazoa</taxon>
        <taxon>Ecdysozoa</taxon>
        <taxon>Arthropoda</taxon>
        <taxon>Hexapoda</taxon>
        <taxon>Collembola</taxon>
        <taxon>Entomobryomorpha</taxon>
        <taxon>Isotomoidea</taxon>
        <taxon>Isotomidae</taxon>
        <taxon>Proisotominae</taxon>
        <taxon>Folsomia</taxon>
    </lineage>
</organism>
<evidence type="ECO:0000256" key="1">
    <source>
        <dbReference type="PROSITE-ProRule" id="PRU10141"/>
    </source>
</evidence>
<dbReference type="GO" id="GO:0004672">
    <property type="term" value="F:protein kinase activity"/>
    <property type="evidence" value="ECO:0007669"/>
    <property type="project" value="InterPro"/>
</dbReference>
<feature type="region of interest" description="Disordered" evidence="2">
    <location>
        <begin position="413"/>
        <end position="440"/>
    </location>
</feature>
<dbReference type="Proteomes" id="UP000198287">
    <property type="component" value="Unassembled WGS sequence"/>
</dbReference>
<dbReference type="SMART" id="SM00220">
    <property type="entry name" value="S_TKc"/>
    <property type="match status" value="1"/>
</dbReference>